<dbReference type="PROSITE" id="PS00107">
    <property type="entry name" value="PROTEIN_KINASE_ATP"/>
    <property type="match status" value="1"/>
</dbReference>
<dbReference type="InterPro" id="IPR017441">
    <property type="entry name" value="Protein_kinase_ATP_BS"/>
</dbReference>
<keyword evidence="1" id="KW-0067">ATP-binding</keyword>
<dbReference type="SUPFAM" id="SSF56112">
    <property type="entry name" value="Protein kinase-like (PK-like)"/>
    <property type="match status" value="1"/>
</dbReference>
<protein>
    <submittedName>
        <fullName evidence="3">Serine/threonine-protein kinase</fullName>
    </submittedName>
</protein>
<reference evidence="3" key="1">
    <citation type="journal article" date="2011" name="Genome Res.">
        <title>Deep small RNA sequencing from the nematode Ascaris reveals conservation, functional diversification, and novel developmental profiles.</title>
        <authorList>
            <person name="Wang J."/>
            <person name="Czech B."/>
            <person name="Crunk A."/>
            <person name="Wallace A."/>
            <person name="Mitreva M."/>
            <person name="Hannon G.J."/>
            <person name="Davis R.E."/>
        </authorList>
    </citation>
    <scope>NUCLEOTIDE SEQUENCE</scope>
</reference>
<evidence type="ECO:0000259" key="2">
    <source>
        <dbReference type="PROSITE" id="PS50011"/>
    </source>
</evidence>
<dbReference type="InterPro" id="IPR000719">
    <property type="entry name" value="Prot_kinase_dom"/>
</dbReference>
<dbReference type="SMART" id="SM00220">
    <property type="entry name" value="S_TKc"/>
    <property type="match status" value="1"/>
</dbReference>
<dbReference type="GO" id="GO:0005524">
    <property type="term" value="F:ATP binding"/>
    <property type="evidence" value="ECO:0007669"/>
    <property type="project" value="UniProtKB-UniRule"/>
</dbReference>
<keyword evidence="1" id="KW-0547">Nucleotide-binding</keyword>
<dbReference type="Gene3D" id="1.10.510.10">
    <property type="entry name" value="Transferase(Phosphotransferase) domain 1"/>
    <property type="match status" value="1"/>
</dbReference>
<feature type="binding site" evidence="1">
    <location>
        <position position="103"/>
    </location>
    <ligand>
        <name>ATP</name>
        <dbReference type="ChEBI" id="CHEBI:30616"/>
    </ligand>
</feature>
<evidence type="ECO:0000313" key="3">
    <source>
        <dbReference type="EMBL" id="ADY44619.1"/>
    </source>
</evidence>
<dbReference type="AlphaFoldDB" id="F1L3B5"/>
<dbReference type="Pfam" id="PF00069">
    <property type="entry name" value="Pkinase"/>
    <property type="match status" value="1"/>
</dbReference>
<dbReference type="InterPro" id="IPR011009">
    <property type="entry name" value="Kinase-like_dom_sf"/>
</dbReference>
<dbReference type="InterPro" id="IPR050235">
    <property type="entry name" value="CK1_Ser-Thr_kinase"/>
</dbReference>
<dbReference type="EMBL" id="JI170543">
    <property type="protein sequence ID" value="ADY44619.1"/>
    <property type="molecule type" value="mRNA"/>
</dbReference>
<organism evidence="3">
    <name type="scientific">Ascaris suum</name>
    <name type="common">Pig roundworm</name>
    <name type="synonym">Ascaris lumbricoides</name>
    <dbReference type="NCBI Taxonomy" id="6253"/>
    <lineage>
        <taxon>Eukaryota</taxon>
        <taxon>Metazoa</taxon>
        <taxon>Ecdysozoa</taxon>
        <taxon>Nematoda</taxon>
        <taxon>Chromadorea</taxon>
        <taxon>Rhabditida</taxon>
        <taxon>Spirurina</taxon>
        <taxon>Ascaridomorpha</taxon>
        <taxon>Ascaridoidea</taxon>
        <taxon>Ascarididae</taxon>
        <taxon>Ascaris</taxon>
    </lineage>
</organism>
<sequence>MCNIDLLYFSIFIAYRRYPRLLGGTQSSPSFPCLFADCETYPIFRLATMLSEKSSASNKKYMPELGTEVRSGISIYKLLSVLGEGGFGTVLEVRRGYRRYAMKIEKYNKSMLHIEAAVMSAAERHSCKHICRLVDYGTQKPRYMFIVMPILGKDLHTLRHEQLSKRFSLRTSIIVGMQTLAAIEELHRCGFISRDIKPGNFAVGLREEMQHRTIFLFDFGLAKKHSDRDGNEYASRGVVGWRGTTRYGSLKAHERLDLGRRDDIESWFYVLVEITSGTLPWRHVTERNNVRAAKLMARKGTRVHLLYNCPKQYDRMLTIIDALMFEDRPPYQQIQAILEDIGKENKIDTHSRFDWDEDDSTAYSHGKQSVSDSGDTALVLNDEDGVISVDESPRTYSST</sequence>
<dbReference type="PANTHER" id="PTHR11909">
    <property type="entry name" value="CASEIN KINASE-RELATED"/>
    <property type="match status" value="1"/>
</dbReference>
<proteinExistence type="evidence at transcript level"/>
<dbReference type="GO" id="GO:0004672">
    <property type="term" value="F:protein kinase activity"/>
    <property type="evidence" value="ECO:0007669"/>
    <property type="project" value="InterPro"/>
</dbReference>
<dbReference type="PROSITE" id="PS50011">
    <property type="entry name" value="PROTEIN_KINASE_DOM"/>
    <property type="match status" value="1"/>
</dbReference>
<evidence type="ECO:0000256" key="1">
    <source>
        <dbReference type="PROSITE-ProRule" id="PRU10141"/>
    </source>
</evidence>
<name>F1L3B5_ASCSU</name>
<keyword evidence="3" id="KW-0808">Transferase</keyword>
<accession>F1L3B5</accession>
<feature type="domain" description="Protein kinase" evidence="2">
    <location>
        <begin position="76"/>
        <end position="353"/>
    </location>
</feature>
<keyword evidence="3" id="KW-0418">Kinase</keyword>